<feature type="compositionally biased region" description="Basic and acidic residues" evidence="1">
    <location>
        <begin position="373"/>
        <end position="387"/>
    </location>
</feature>
<dbReference type="Proteomes" id="UP000193411">
    <property type="component" value="Unassembled WGS sequence"/>
</dbReference>
<sequence>MVGAPQGLSNHFGSQGTIGRQDGGTPRSRRATDSAGDAKVVTIMDVPKLATLQLGDHSMEQFASQAFETKSGTIFGKKKNAFDAKSLEYSDSPLRKPLTRAAYGDTRDVKLACDISGWILAFMGDVKTKTPLEAVKNIIDTALSSPTTLVDETYCQVVKQINQNPRPEGVQQGLRLLAICGVFLMPSSELFPAMCRFMQQLIRSNSSLADQVELAYGNMYKTSRLSPRNLGPSREELEALNANALIKFRVEMPDRTARAFLIDSFSLCSDILVKIENKYETGDFSKDYSLVLDCGPRSGAQPLLMVPILESDRLADFLTFAENLTHKRDTEKAESSATPEAKFSTKPRIEAPRIVYTRLFWSTKGAGAARAHRATEDGKAGDKDKLKTGSTGNSLPTLQQRNGFDNHLPPIPHDLPPYYSPELLEWTFAQLRTSFLNGDLFAAAEFKPNAQPEITYLMALLAIITLPTI</sequence>
<protein>
    <submittedName>
        <fullName evidence="3">MyTH4 domain-domain-containing protein</fullName>
    </submittedName>
</protein>
<dbReference type="GO" id="GO:0005856">
    <property type="term" value="C:cytoskeleton"/>
    <property type="evidence" value="ECO:0007669"/>
    <property type="project" value="InterPro"/>
</dbReference>
<dbReference type="OrthoDB" id="5563634at2759"/>
<name>A0A1Y2HBG8_9FUNG</name>
<evidence type="ECO:0000256" key="1">
    <source>
        <dbReference type="SAM" id="MobiDB-lite"/>
    </source>
</evidence>
<dbReference type="InterPro" id="IPR051567">
    <property type="entry name" value="Unconventional_Myosin_ATPase"/>
</dbReference>
<dbReference type="PANTHER" id="PTHR22692">
    <property type="entry name" value="MYOSIN VII, XV"/>
    <property type="match status" value="1"/>
</dbReference>
<organism evidence="3 4">
    <name type="scientific">Catenaria anguillulae PL171</name>
    <dbReference type="NCBI Taxonomy" id="765915"/>
    <lineage>
        <taxon>Eukaryota</taxon>
        <taxon>Fungi</taxon>
        <taxon>Fungi incertae sedis</taxon>
        <taxon>Blastocladiomycota</taxon>
        <taxon>Blastocladiomycetes</taxon>
        <taxon>Blastocladiales</taxon>
        <taxon>Catenariaceae</taxon>
        <taxon>Catenaria</taxon>
    </lineage>
</organism>
<feature type="region of interest" description="Disordered" evidence="1">
    <location>
        <begin position="371"/>
        <end position="399"/>
    </location>
</feature>
<feature type="compositionally biased region" description="Polar residues" evidence="1">
    <location>
        <begin position="7"/>
        <end position="18"/>
    </location>
</feature>
<dbReference type="InterPro" id="IPR000857">
    <property type="entry name" value="MyTH4_dom"/>
</dbReference>
<dbReference type="EMBL" id="MCFL01000053">
    <property type="protein sequence ID" value="ORZ31928.1"/>
    <property type="molecule type" value="Genomic_DNA"/>
</dbReference>
<dbReference type="Pfam" id="PF00784">
    <property type="entry name" value="MyTH4"/>
    <property type="match status" value="1"/>
</dbReference>
<feature type="region of interest" description="Disordered" evidence="1">
    <location>
        <begin position="1"/>
        <end position="36"/>
    </location>
</feature>
<proteinExistence type="predicted"/>
<keyword evidence="4" id="KW-1185">Reference proteome</keyword>
<dbReference type="AlphaFoldDB" id="A0A1Y2HBG8"/>
<evidence type="ECO:0000259" key="2">
    <source>
        <dbReference type="PROSITE" id="PS51016"/>
    </source>
</evidence>
<dbReference type="SMART" id="SM00139">
    <property type="entry name" value="MyTH4"/>
    <property type="match status" value="1"/>
</dbReference>
<dbReference type="Gene3D" id="1.25.40.530">
    <property type="entry name" value="MyTH4 domain"/>
    <property type="match status" value="1"/>
</dbReference>
<comment type="caution">
    <text evidence="3">The sequence shown here is derived from an EMBL/GenBank/DDBJ whole genome shotgun (WGS) entry which is preliminary data.</text>
</comment>
<accession>A0A1Y2HBG8</accession>
<dbReference type="PROSITE" id="PS51016">
    <property type="entry name" value="MYTH4"/>
    <property type="match status" value="1"/>
</dbReference>
<evidence type="ECO:0000313" key="4">
    <source>
        <dbReference type="Proteomes" id="UP000193411"/>
    </source>
</evidence>
<feature type="compositionally biased region" description="Polar residues" evidence="1">
    <location>
        <begin position="388"/>
        <end position="399"/>
    </location>
</feature>
<dbReference type="STRING" id="765915.A0A1Y2HBG8"/>
<feature type="domain" description="MyTH4" evidence="2">
    <location>
        <begin position="89"/>
        <end position="241"/>
    </location>
</feature>
<dbReference type="InterPro" id="IPR038185">
    <property type="entry name" value="MyTH4_dom_sf"/>
</dbReference>
<gene>
    <name evidence="3" type="ORF">BCR44DRAFT_1257530</name>
</gene>
<reference evidence="3 4" key="1">
    <citation type="submission" date="2016-07" db="EMBL/GenBank/DDBJ databases">
        <title>Pervasive Adenine N6-methylation of Active Genes in Fungi.</title>
        <authorList>
            <consortium name="DOE Joint Genome Institute"/>
            <person name="Mondo S.J."/>
            <person name="Dannebaum R.O."/>
            <person name="Kuo R.C."/>
            <person name="Labutti K."/>
            <person name="Haridas S."/>
            <person name="Kuo A."/>
            <person name="Salamov A."/>
            <person name="Ahrendt S.R."/>
            <person name="Lipzen A."/>
            <person name="Sullivan W."/>
            <person name="Andreopoulos W.B."/>
            <person name="Clum A."/>
            <person name="Lindquist E."/>
            <person name="Daum C."/>
            <person name="Ramamoorthy G.K."/>
            <person name="Gryganskyi A."/>
            <person name="Culley D."/>
            <person name="Magnuson J.K."/>
            <person name="James T.Y."/>
            <person name="O'Malley M.A."/>
            <person name="Stajich J.E."/>
            <person name="Spatafora J.W."/>
            <person name="Visel A."/>
            <person name="Grigoriev I.V."/>
        </authorList>
    </citation>
    <scope>NUCLEOTIDE SEQUENCE [LARGE SCALE GENOMIC DNA]</scope>
    <source>
        <strain evidence="3 4">PL171</strain>
    </source>
</reference>
<evidence type="ECO:0000313" key="3">
    <source>
        <dbReference type="EMBL" id="ORZ31928.1"/>
    </source>
</evidence>